<dbReference type="Pfam" id="PF01083">
    <property type="entry name" value="Cutinase"/>
    <property type="match status" value="1"/>
</dbReference>
<gene>
    <name evidence="6" type="ORF">ACFSBI_16035</name>
</gene>
<accession>A0ABW4LI93</accession>
<evidence type="ECO:0000313" key="6">
    <source>
        <dbReference type="EMBL" id="MFD1723061.1"/>
    </source>
</evidence>
<dbReference type="Proteomes" id="UP001597347">
    <property type="component" value="Unassembled WGS sequence"/>
</dbReference>
<dbReference type="RefSeq" id="WP_377936712.1">
    <property type="nucleotide sequence ID" value="NZ_JBHUEA010000043.1"/>
</dbReference>
<dbReference type="PANTHER" id="PTHR33630:SF9">
    <property type="entry name" value="CUTINASE 4"/>
    <property type="match status" value="1"/>
</dbReference>
<sequence>MPTISGTVKVGSTLTASAGAWGPAPVTLTYQWNASDVAISGATSSTFTVTDGQMGKTLTVTVKGAKTGFTTVSKTSAATVAAPALFTSAPAPVISGRPVVGTVLTAVPGTWGPSPVGLSYQWKASGVAISGATTANLTVTSAQLGKTITVDVTGTKAGYTTQTKTSGTTSAVLPKPAAVHVSGSITTSTTWSSSAAATYVIDGDLTVATGATLTIAAGTSVTVAKGARITVNGILNAAGTSGSPAAFASSPIPAAAGDWYGFTVQAGGSLQLTHAVVKDTSTAVSGSGAVVIASSQISDSTYGVSVSSAPASITDSSVDGGIEVDRSSNFAERVNAITVTGNSVTDGPLILNSRNASTGVVDAVVKNNSVTGVKNTGTNQWRDQPTYPIQIIDRHLRPGNITGNTATGNESNGFGLGGTIVDSWTMPSIGMPYAVLGSDYDALVIAAGATVTVPAGTVIKVNDDGSGGIEKTGVQVLGALVAGGTASASVTFTSARDDSVIGDTDHDDGQYPAAAGDWYGFTVQAGGSLQLTHAVVKDTSTAVSGSGAVVIASSQISDSTYGVSVSSAPASITDSSVDGGIEVDRSSNFAERVNAITVTGNSVTDGPLILNSRNASTGVVDAVVKNNSVTGVKNTGTNQWRDQPTYPIQIIDRHLRPGNITGNTATGNESNGFGLGGTIVDSWTMPSIGMPYAVLGSDYDALVIAAGATVTVPAGTVIKVNDSSSSDPLGIQIAGSLALQGTASDPITLTSIHDDTAAGDTDNDNGAYPPGPGDWEGLMVGSGGTLRASNVLLRHAHVGVEAQGDPTSPATVEMDSTSLTKDATCVYASSGALGHFHGTVRDCGIGVHADSAFDATMIDWGSADGPGDATNGRPRLEGAGASAIPWVGLTLPDPKTLVAPKPSTTLCKDVLFIGVRGSGESGAGDGLGDTIRSLRDQYQAKALGMNPTFTLRTIGLDYPANAIPLVQDGTLQHVGDYVPGAWIGTVNLLETIEDETVRCGASGEKIVVTGYSQGAWVIHSAMAYAAQSGAVNLKSVAAIGLVADPQRLSYSRIHNTGSAPASSFGVANFGFVGGILYGFSQWIAGAQDPEVRDLSAHNVPIKNLLLPVDTPTSQENLSSQVCDNHDPVCANGTVPVADVHSRYRGTPELNEVAAQMADSSVSEP</sequence>
<protein>
    <submittedName>
        <fullName evidence="6">Cutinase family protein</fullName>
    </submittedName>
</protein>
<dbReference type="Gene3D" id="3.40.50.1820">
    <property type="entry name" value="alpha/beta hydrolase"/>
    <property type="match status" value="1"/>
</dbReference>
<comment type="caution">
    <text evidence="6">The sequence shown here is derived from an EMBL/GenBank/DDBJ whole genome shotgun (WGS) entry which is preliminary data.</text>
</comment>
<dbReference type="PANTHER" id="PTHR33630">
    <property type="entry name" value="CUTINASE RV1984C-RELATED-RELATED"/>
    <property type="match status" value="1"/>
</dbReference>
<keyword evidence="4" id="KW-1015">Disulfide bond</keyword>
<organism evidence="6 7">
    <name type="scientific">Amnibacterium endophyticum</name>
    <dbReference type="NCBI Taxonomy" id="2109337"/>
    <lineage>
        <taxon>Bacteria</taxon>
        <taxon>Bacillati</taxon>
        <taxon>Actinomycetota</taxon>
        <taxon>Actinomycetes</taxon>
        <taxon>Micrococcales</taxon>
        <taxon>Microbacteriaceae</taxon>
        <taxon>Amnibacterium</taxon>
    </lineage>
</organism>
<evidence type="ECO:0000256" key="1">
    <source>
        <dbReference type="ARBA" id="ARBA00007534"/>
    </source>
</evidence>
<evidence type="ECO:0000256" key="4">
    <source>
        <dbReference type="ARBA" id="ARBA00023157"/>
    </source>
</evidence>
<dbReference type="EMBL" id="JBHUEA010000043">
    <property type="protein sequence ID" value="MFD1723061.1"/>
    <property type="molecule type" value="Genomic_DNA"/>
</dbReference>
<dbReference type="InterPro" id="IPR006626">
    <property type="entry name" value="PbH1"/>
</dbReference>
<dbReference type="SMART" id="SM01110">
    <property type="entry name" value="Cutinase"/>
    <property type="match status" value="1"/>
</dbReference>
<evidence type="ECO:0000256" key="3">
    <source>
        <dbReference type="ARBA" id="ARBA00022801"/>
    </source>
</evidence>
<feature type="compositionally biased region" description="Low complexity" evidence="5">
    <location>
        <begin position="758"/>
        <end position="767"/>
    </location>
</feature>
<keyword evidence="7" id="KW-1185">Reference proteome</keyword>
<keyword evidence="2" id="KW-0719">Serine esterase</keyword>
<evidence type="ECO:0000256" key="5">
    <source>
        <dbReference type="SAM" id="MobiDB-lite"/>
    </source>
</evidence>
<dbReference type="InterPro" id="IPR000675">
    <property type="entry name" value="Cutinase/axe"/>
</dbReference>
<dbReference type="Gene3D" id="2.60.40.2700">
    <property type="match status" value="2"/>
</dbReference>
<name>A0ABW4LI93_9MICO</name>
<dbReference type="SMART" id="SM00710">
    <property type="entry name" value="PbH1"/>
    <property type="match status" value="6"/>
</dbReference>
<proteinExistence type="inferred from homology"/>
<dbReference type="SUPFAM" id="SSF53474">
    <property type="entry name" value="alpha/beta-Hydrolases"/>
    <property type="match status" value="1"/>
</dbReference>
<feature type="region of interest" description="Disordered" evidence="5">
    <location>
        <begin position="752"/>
        <end position="774"/>
    </location>
</feature>
<comment type="similarity">
    <text evidence="1">Belongs to the cutinase family.</text>
</comment>
<dbReference type="InterPro" id="IPR029058">
    <property type="entry name" value="AB_hydrolase_fold"/>
</dbReference>
<reference evidence="7" key="1">
    <citation type="journal article" date="2019" name="Int. J. Syst. Evol. Microbiol.">
        <title>The Global Catalogue of Microorganisms (GCM) 10K type strain sequencing project: providing services to taxonomists for standard genome sequencing and annotation.</title>
        <authorList>
            <consortium name="The Broad Institute Genomics Platform"/>
            <consortium name="The Broad Institute Genome Sequencing Center for Infectious Disease"/>
            <person name="Wu L."/>
            <person name="Ma J."/>
        </authorList>
    </citation>
    <scope>NUCLEOTIDE SEQUENCE [LARGE SCALE GENOMIC DNA]</scope>
    <source>
        <strain evidence="7">CGMCC 1.12471</strain>
    </source>
</reference>
<evidence type="ECO:0000313" key="7">
    <source>
        <dbReference type="Proteomes" id="UP001597347"/>
    </source>
</evidence>
<evidence type="ECO:0000256" key="2">
    <source>
        <dbReference type="ARBA" id="ARBA00022487"/>
    </source>
</evidence>
<keyword evidence="3" id="KW-0378">Hydrolase</keyword>